<name>A0A251U2Z5_HELAN</name>
<dbReference type="AlphaFoldDB" id="A0A251U2Z5"/>
<dbReference type="EMBL" id="CM007897">
    <property type="protein sequence ID" value="OTG17226.1"/>
    <property type="molecule type" value="Genomic_DNA"/>
</dbReference>
<evidence type="ECO:0000313" key="2">
    <source>
        <dbReference type="EMBL" id="OTG17226.1"/>
    </source>
</evidence>
<dbReference type="InParanoid" id="A0A251U2Z5"/>
<keyword evidence="1" id="KW-0472">Membrane</keyword>
<evidence type="ECO:0000313" key="3">
    <source>
        <dbReference type="Proteomes" id="UP000215914"/>
    </source>
</evidence>
<accession>A0A251U2Z5</accession>
<keyword evidence="3" id="KW-1185">Reference proteome</keyword>
<protein>
    <submittedName>
        <fullName evidence="2">Uncharacterized protein</fullName>
    </submittedName>
</protein>
<keyword evidence="1" id="KW-1133">Transmembrane helix</keyword>
<proteinExistence type="predicted"/>
<evidence type="ECO:0000256" key="1">
    <source>
        <dbReference type="SAM" id="Phobius"/>
    </source>
</evidence>
<keyword evidence="1" id="KW-0812">Transmembrane</keyword>
<gene>
    <name evidence="2" type="ORF">HannXRQ_Chr08g0209691</name>
</gene>
<feature type="transmembrane region" description="Helical" evidence="1">
    <location>
        <begin position="20"/>
        <end position="40"/>
    </location>
</feature>
<reference evidence="3" key="1">
    <citation type="journal article" date="2017" name="Nature">
        <title>The sunflower genome provides insights into oil metabolism, flowering and Asterid evolution.</title>
        <authorList>
            <person name="Badouin H."/>
            <person name="Gouzy J."/>
            <person name="Grassa C.J."/>
            <person name="Murat F."/>
            <person name="Staton S.E."/>
            <person name="Cottret L."/>
            <person name="Lelandais-Briere C."/>
            <person name="Owens G.L."/>
            <person name="Carrere S."/>
            <person name="Mayjonade B."/>
            <person name="Legrand L."/>
            <person name="Gill N."/>
            <person name="Kane N.C."/>
            <person name="Bowers J.E."/>
            <person name="Hubner S."/>
            <person name="Bellec A."/>
            <person name="Berard A."/>
            <person name="Berges H."/>
            <person name="Blanchet N."/>
            <person name="Boniface M.C."/>
            <person name="Brunel D."/>
            <person name="Catrice O."/>
            <person name="Chaidir N."/>
            <person name="Claudel C."/>
            <person name="Donnadieu C."/>
            <person name="Faraut T."/>
            <person name="Fievet G."/>
            <person name="Helmstetter N."/>
            <person name="King M."/>
            <person name="Knapp S.J."/>
            <person name="Lai Z."/>
            <person name="Le Paslier M.C."/>
            <person name="Lippi Y."/>
            <person name="Lorenzon L."/>
            <person name="Mandel J.R."/>
            <person name="Marage G."/>
            <person name="Marchand G."/>
            <person name="Marquand E."/>
            <person name="Bret-Mestries E."/>
            <person name="Morien E."/>
            <person name="Nambeesan S."/>
            <person name="Nguyen T."/>
            <person name="Pegot-Espagnet P."/>
            <person name="Pouilly N."/>
            <person name="Raftis F."/>
            <person name="Sallet E."/>
            <person name="Schiex T."/>
            <person name="Thomas J."/>
            <person name="Vandecasteele C."/>
            <person name="Vares D."/>
            <person name="Vear F."/>
            <person name="Vautrin S."/>
            <person name="Crespi M."/>
            <person name="Mangin B."/>
            <person name="Burke J.M."/>
            <person name="Salse J."/>
            <person name="Munos S."/>
            <person name="Vincourt P."/>
            <person name="Rieseberg L.H."/>
            <person name="Langlade N.B."/>
        </authorList>
    </citation>
    <scope>NUCLEOTIDE SEQUENCE [LARGE SCALE GENOMIC DNA]</scope>
    <source>
        <strain evidence="3">cv. SF193</strain>
    </source>
</reference>
<dbReference type="Proteomes" id="UP000215914">
    <property type="component" value="Chromosome 8"/>
</dbReference>
<organism evidence="2 3">
    <name type="scientific">Helianthus annuus</name>
    <name type="common">Common sunflower</name>
    <dbReference type="NCBI Taxonomy" id="4232"/>
    <lineage>
        <taxon>Eukaryota</taxon>
        <taxon>Viridiplantae</taxon>
        <taxon>Streptophyta</taxon>
        <taxon>Embryophyta</taxon>
        <taxon>Tracheophyta</taxon>
        <taxon>Spermatophyta</taxon>
        <taxon>Magnoliopsida</taxon>
        <taxon>eudicotyledons</taxon>
        <taxon>Gunneridae</taxon>
        <taxon>Pentapetalae</taxon>
        <taxon>asterids</taxon>
        <taxon>campanulids</taxon>
        <taxon>Asterales</taxon>
        <taxon>Asteraceae</taxon>
        <taxon>Asteroideae</taxon>
        <taxon>Heliantheae alliance</taxon>
        <taxon>Heliantheae</taxon>
        <taxon>Helianthus</taxon>
    </lineage>
</organism>
<sequence>MAAELMETLKEAITGLSPTTFFTVLATCVTVYYILSVFFMRGPSDHRQQHSPMSSEQDRCPFSRRIENNLNLVILTH</sequence>